<protein>
    <submittedName>
        <fullName evidence="4">Putative methylaconitate Delta-isomerase PrpF</fullName>
    </submittedName>
</protein>
<evidence type="ECO:0000313" key="4">
    <source>
        <dbReference type="EMBL" id="OQS36237.1"/>
    </source>
</evidence>
<keyword evidence="3" id="KW-1133">Transmembrane helix</keyword>
<evidence type="ECO:0000256" key="2">
    <source>
        <dbReference type="ARBA" id="ARBA00023235"/>
    </source>
</evidence>
<dbReference type="FunFam" id="3.10.310.10:FF:000018">
    <property type="entry name" value="2-methylaconitate cis-trans isomerase"/>
    <property type="match status" value="1"/>
</dbReference>
<keyword evidence="3" id="KW-0812">Transmembrane</keyword>
<dbReference type="AlphaFoldDB" id="A0A1W0CN37"/>
<evidence type="ECO:0000256" key="1">
    <source>
        <dbReference type="ARBA" id="ARBA00007673"/>
    </source>
</evidence>
<dbReference type="GO" id="GO:0016853">
    <property type="term" value="F:isomerase activity"/>
    <property type="evidence" value="ECO:0007669"/>
    <property type="project" value="UniProtKB-KW"/>
</dbReference>
<dbReference type="NCBIfam" id="TIGR02334">
    <property type="entry name" value="prpF"/>
    <property type="match status" value="1"/>
</dbReference>
<dbReference type="Proteomes" id="UP000192721">
    <property type="component" value="Unassembled WGS sequence"/>
</dbReference>
<dbReference type="InterPro" id="IPR007400">
    <property type="entry name" value="PrpF-like"/>
</dbReference>
<gene>
    <name evidence="4" type="ORF">B0T45_16155</name>
</gene>
<dbReference type="PANTHER" id="PTHR43709:SF2">
    <property type="entry name" value="DUF453 DOMAIN PROTEIN (AFU_ORTHOLOGUE AFUA_6G00360)"/>
    <property type="match status" value="1"/>
</dbReference>
<feature type="transmembrane region" description="Helical" evidence="3">
    <location>
        <begin position="316"/>
        <end position="340"/>
    </location>
</feature>
<reference evidence="4 5" key="1">
    <citation type="submission" date="2017-02" db="EMBL/GenBank/DDBJ databases">
        <title>Chromobacterium haemolyticum H5244.</title>
        <authorList>
            <person name="Gulvik C.A."/>
        </authorList>
    </citation>
    <scope>NUCLEOTIDE SEQUENCE [LARGE SCALE GENOMIC DNA]</scope>
    <source>
        <strain evidence="4 5">H5244</strain>
    </source>
</reference>
<comment type="caution">
    <text evidence="4">The sequence shown here is derived from an EMBL/GenBank/DDBJ whole genome shotgun (WGS) entry which is preliminary data.</text>
</comment>
<evidence type="ECO:0000313" key="5">
    <source>
        <dbReference type="Proteomes" id="UP000192721"/>
    </source>
</evidence>
<dbReference type="InterPro" id="IPR012709">
    <property type="entry name" value="PrpF"/>
</dbReference>
<keyword evidence="3" id="KW-0472">Membrane</keyword>
<keyword evidence="2 4" id="KW-0413">Isomerase</keyword>
<dbReference type="SUPFAM" id="SSF54506">
    <property type="entry name" value="Diaminopimelate epimerase-like"/>
    <property type="match status" value="2"/>
</dbReference>
<evidence type="ECO:0000256" key="3">
    <source>
        <dbReference type="SAM" id="Phobius"/>
    </source>
</evidence>
<dbReference type="Pfam" id="PF04303">
    <property type="entry name" value="PrpF"/>
    <property type="match status" value="1"/>
</dbReference>
<proteinExistence type="inferred from homology"/>
<name>A0A1W0CN37_9NEIS</name>
<dbReference type="EMBL" id="MUKV01000023">
    <property type="protein sequence ID" value="OQS36237.1"/>
    <property type="molecule type" value="Genomic_DNA"/>
</dbReference>
<dbReference type="Gene3D" id="3.10.310.10">
    <property type="entry name" value="Diaminopimelate Epimerase, Chain A, domain 1"/>
    <property type="match status" value="2"/>
</dbReference>
<dbReference type="RefSeq" id="WP_081556178.1">
    <property type="nucleotide sequence ID" value="NZ_MUKV01000023.1"/>
</dbReference>
<comment type="similarity">
    <text evidence="1">Belongs to the PrpF family.</text>
</comment>
<organism evidence="4 5">
    <name type="scientific">Chromobacterium haemolyticum</name>
    <dbReference type="NCBI Taxonomy" id="394935"/>
    <lineage>
        <taxon>Bacteria</taxon>
        <taxon>Pseudomonadati</taxon>
        <taxon>Pseudomonadota</taxon>
        <taxon>Betaproteobacteria</taxon>
        <taxon>Neisseriales</taxon>
        <taxon>Chromobacteriaceae</taxon>
        <taxon>Chromobacterium</taxon>
    </lineage>
</organism>
<accession>A0A1W0CN37</accession>
<dbReference type="PANTHER" id="PTHR43709">
    <property type="entry name" value="ACONITATE ISOMERASE-RELATED"/>
    <property type="match status" value="1"/>
</dbReference>
<dbReference type="GO" id="GO:0019629">
    <property type="term" value="P:propionate catabolic process, 2-methylcitrate cycle"/>
    <property type="evidence" value="ECO:0007669"/>
    <property type="project" value="InterPro"/>
</dbReference>
<sequence>MNHPAQIRIPATYMRGGTSKGVFFRLQDLPEAARQPGAARDALLLRVIGSPDPYGKQIDGMGGATSSTSKTVIVSSSSRPGHDVDYLFGQVGIDKAFVDWSGNCGNLSAAVGPFAIAGGLIDPARIPADGVCAVRIWQANIGKTIVAHVPIVNGQVQETGGFELDGVTFPAAEVPLEFLDPADEGDGDGGAMFPTGHLVDTLDVPGVGVFPATLINAGIPTIFVNAADIGYSGTELQDAINTDPAALARFETIRAHGALKMGLIKTLDDIASRQHTPKIAFVAPPADYLSSSGKPVRAADIDLLARAMSMGKLHHAMMGTAAVAIGTAAAIPGTLVNLAAGGGKRRMVRFGHPSGTLRVGAEARQADGAWTVTKAVMSRSARVLMEGWVRVPGDAL</sequence>